<dbReference type="Proteomes" id="UP001238370">
    <property type="component" value="Chromosome"/>
</dbReference>
<keyword evidence="2" id="KW-1185">Reference proteome</keyword>
<dbReference type="EMBL" id="CP094302">
    <property type="protein sequence ID" value="WHP85171.1"/>
    <property type="molecule type" value="Genomic_DNA"/>
</dbReference>
<sequence>MNPIKVAVDAVGGQTAAAKICGLSVVAVHKWTVRGTLPRTEYTGKTSYAKKLSSASNGVFTSDWLLSAANPDLQG</sequence>
<dbReference type="Gene3D" id="1.10.260.40">
    <property type="entry name" value="lambda repressor-like DNA-binding domains"/>
    <property type="match status" value="1"/>
</dbReference>
<dbReference type="InterPro" id="IPR010982">
    <property type="entry name" value="Lambda_DNA-bd_dom_sf"/>
</dbReference>
<dbReference type="SUPFAM" id="SSF47413">
    <property type="entry name" value="lambda repressor-like DNA-binding domains"/>
    <property type="match status" value="1"/>
</dbReference>
<reference evidence="1 2" key="1">
    <citation type="submission" date="2022-03" db="EMBL/GenBank/DDBJ databases">
        <title>Survey of Intraspecific Variation of Edwardsiella anguillarum Isolates from Non-Anguillid Fish Host Originating from Varied Geographic Locations.</title>
        <authorList>
            <person name="Armwood A.R."/>
            <person name="Woodyard E."/>
            <person name="Waldbieser G.C."/>
            <person name="Camus A.C."/>
            <person name="Divya D."/>
            <person name="Tekedar H."/>
            <person name="Soto E."/>
            <person name="Stein C."/>
            <person name="Ucko M."/>
            <person name="Ware C."/>
            <person name="Griffin M.J."/>
        </authorList>
    </citation>
    <scope>NUCLEOTIDE SEQUENCE [LARGE SCALE GENOMIC DNA]</scope>
    <source>
        <strain evidence="1 2">R18-35-2</strain>
    </source>
</reference>
<dbReference type="RefSeq" id="WP_072034943.1">
    <property type="nucleotide sequence ID" value="NZ_CP094302.2"/>
</dbReference>
<proteinExistence type="predicted"/>
<evidence type="ECO:0000313" key="2">
    <source>
        <dbReference type="Proteomes" id="UP001238370"/>
    </source>
</evidence>
<accession>A0ABY8SJP3</accession>
<name>A0ABY8SJP3_9GAMM</name>
<gene>
    <name evidence="1" type="ORF">MQ095_07055</name>
</gene>
<protein>
    <submittedName>
        <fullName evidence="1">Helix-turn-helix domain-containing protein</fullName>
    </submittedName>
</protein>
<organism evidence="1 2">
    <name type="scientific">Edwardsiella anguillarum</name>
    <dbReference type="NCBI Taxonomy" id="1821960"/>
    <lineage>
        <taxon>Bacteria</taxon>
        <taxon>Pseudomonadati</taxon>
        <taxon>Pseudomonadota</taxon>
        <taxon>Gammaproteobacteria</taxon>
        <taxon>Enterobacterales</taxon>
        <taxon>Hafniaceae</taxon>
        <taxon>Edwardsiella</taxon>
    </lineage>
</organism>
<evidence type="ECO:0000313" key="1">
    <source>
        <dbReference type="EMBL" id="WHP85171.1"/>
    </source>
</evidence>